<dbReference type="PANTHER" id="PTHR21725">
    <property type="entry name" value="E3 UBIQUITIN-PROTEIN LIGASE UBR4"/>
    <property type="match status" value="1"/>
</dbReference>
<dbReference type="Pfam" id="PF19423">
    <property type="entry name" value="E3_UBR4_N"/>
    <property type="match status" value="2"/>
</dbReference>
<dbReference type="InterPro" id="IPR045841">
    <property type="entry name" value="E3_UBR4_N"/>
</dbReference>
<keyword evidence="2" id="KW-0863">Zinc-finger</keyword>
<dbReference type="WBParaSite" id="PSAMB.scaffold2967size20321.g19783.t2">
    <property type="protein sequence ID" value="PSAMB.scaffold2967size20321.g19783.t2"/>
    <property type="gene ID" value="PSAMB.scaffold2967size20321.g19783"/>
</dbReference>
<accession>A0A914W3C1</accession>
<feature type="compositionally biased region" description="Acidic residues" evidence="5">
    <location>
        <begin position="2814"/>
        <end position="2825"/>
    </location>
</feature>
<feature type="region of interest" description="Disordered" evidence="5">
    <location>
        <begin position="2873"/>
        <end position="3012"/>
    </location>
</feature>
<feature type="domain" description="UBR-type" evidence="6">
    <location>
        <begin position="1680"/>
        <end position="1749"/>
    </location>
</feature>
<organism evidence="7 8">
    <name type="scientific">Plectus sambesii</name>
    <dbReference type="NCBI Taxonomy" id="2011161"/>
    <lineage>
        <taxon>Eukaryota</taxon>
        <taxon>Metazoa</taxon>
        <taxon>Ecdysozoa</taxon>
        <taxon>Nematoda</taxon>
        <taxon>Chromadorea</taxon>
        <taxon>Plectida</taxon>
        <taxon>Plectina</taxon>
        <taxon>Plectoidea</taxon>
        <taxon>Plectidae</taxon>
        <taxon>Plectus</taxon>
    </lineage>
</organism>
<dbReference type="SMART" id="SM00396">
    <property type="entry name" value="ZnF_UBR1"/>
    <property type="match status" value="1"/>
</dbReference>
<dbReference type="InterPro" id="IPR003126">
    <property type="entry name" value="Znf_UBR"/>
</dbReference>
<dbReference type="Proteomes" id="UP000887566">
    <property type="component" value="Unplaced"/>
</dbReference>
<feature type="region of interest" description="Disordered" evidence="5">
    <location>
        <begin position="1"/>
        <end position="24"/>
    </location>
</feature>
<feature type="compositionally biased region" description="Low complexity" evidence="5">
    <location>
        <begin position="1757"/>
        <end position="1773"/>
    </location>
</feature>
<evidence type="ECO:0000313" key="8">
    <source>
        <dbReference type="WBParaSite" id="PSAMB.scaffold2967size20321.g19783.t2"/>
    </source>
</evidence>
<evidence type="ECO:0000256" key="2">
    <source>
        <dbReference type="ARBA" id="ARBA00022771"/>
    </source>
</evidence>
<evidence type="ECO:0000256" key="4">
    <source>
        <dbReference type="PROSITE-ProRule" id="PRU00508"/>
    </source>
</evidence>
<feature type="region of interest" description="Disordered" evidence="5">
    <location>
        <begin position="585"/>
        <end position="608"/>
    </location>
</feature>
<keyword evidence="1" id="KW-0479">Metal-binding</keyword>
<reference evidence="8" key="1">
    <citation type="submission" date="2022-11" db="UniProtKB">
        <authorList>
            <consortium name="WormBaseParasite"/>
        </authorList>
    </citation>
    <scope>IDENTIFICATION</scope>
</reference>
<dbReference type="InterPro" id="IPR047509">
    <property type="entry name" value="UBR4-like_UBR-box"/>
</dbReference>
<feature type="compositionally biased region" description="Basic and acidic residues" evidence="5">
    <location>
        <begin position="3002"/>
        <end position="3011"/>
    </location>
</feature>
<evidence type="ECO:0000259" key="6">
    <source>
        <dbReference type="PROSITE" id="PS51157"/>
    </source>
</evidence>
<feature type="compositionally biased region" description="Gly residues" evidence="5">
    <location>
        <begin position="2873"/>
        <end position="2883"/>
    </location>
</feature>
<feature type="compositionally biased region" description="Low complexity" evidence="5">
    <location>
        <begin position="11"/>
        <end position="24"/>
    </location>
</feature>
<feature type="region of interest" description="Disordered" evidence="5">
    <location>
        <begin position="163"/>
        <end position="195"/>
    </location>
</feature>
<protein>
    <submittedName>
        <fullName evidence="8">UBR-type domain-containing protein</fullName>
    </submittedName>
</protein>
<feature type="compositionally biased region" description="Polar residues" evidence="5">
    <location>
        <begin position="2927"/>
        <end position="2937"/>
    </location>
</feature>
<evidence type="ECO:0000256" key="5">
    <source>
        <dbReference type="SAM" id="MobiDB-lite"/>
    </source>
</evidence>
<dbReference type="GO" id="GO:0008270">
    <property type="term" value="F:zinc ion binding"/>
    <property type="evidence" value="ECO:0007669"/>
    <property type="project" value="UniProtKB-KW"/>
</dbReference>
<keyword evidence="7" id="KW-1185">Reference proteome</keyword>
<name>A0A914W3C1_9BILA</name>
<feature type="region of interest" description="Disordered" evidence="5">
    <location>
        <begin position="2809"/>
        <end position="2830"/>
    </location>
</feature>
<feature type="compositionally biased region" description="Polar residues" evidence="5">
    <location>
        <begin position="1774"/>
        <end position="1787"/>
    </location>
</feature>
<feature type="compositionally biased region" description="Low complexity" evidence="5">
    <location>
        <begin position="2967"/>
        <end position="2987"/>
    </location>
</feature>
<evidence type="ECO:0000256" key="3">
    <source>
        <dbReference type="ARBA" id="ARBA00022833"/>
    </source>
</evidence>
<feature type="zinc finger region" description="UBR-type" evidence="4">
    <location>
        <begin position="1680"/>
        <end position="1749"/>
    </location>
</feature>
<feature type="region of interest" description="Disordered" evidence="5">
    <location>
        <begin position="1653"/>
        <end position="1679"/>
    </location>
</feature>
<feature type="region of interest" description="Disordered" evidence="5">
    <location>
        <begin position="3381"/>
        <end position="3403"/>
    </location>
</feature>
<dbReference type="PANTHER" id="PTHR21725:SF1">
    <property type="entry name" value="E3 UBIQUITIN-PROTEIN LIGASE UBR4"/>
    <property type="match status" value="1"/>
</dbReference>
<proteinExistence type="predicted"/>
<dbReference type="InterPro" id="IPR045189">
    <property type="entry name" value="UBR4-like"/>
</dbReference>
<dbReference type="Pfam" id="PF02207">
    <property type="entry name" value="zf-UBR"/>
    <property type="match status" value="1"/>
</dbReference>
<feature type="compositionally biased region" description="Polar residues" evidence="5">
    <location>
        <begin position="585"/>
        <end position="601"/>
    </location>
</feature>
<dbReference type="PROSITE" id="PS51157">
    <property type="entry name" value="ZF_UBR"/>
    <property type="match status" value="1"/>
</dbReference>
<evidence type="ECO:0000313" key="7">
    <source>
        <dbReference type="Proteomes" id="UP000887566"/>
    </source>
</evidence>
<keyword evidence="3" id="KW-0862">Zinc</keyword>
<evidence type="ECO:0000256" key="1">
    <source>
        <dbReference type="ARBA" id="ARBA00022723"/>
    </source>
</evidence>
<feature type="region of interest" description="Disordered" evidence="5">
    <location>
        <begin position="2740"/>
        <end position="2760"/>
    </location>
</feature>
<feature type="compositionally biased region" description="Acidic residues" evidence="5">
    <location>
        <begin position="1654"/>
        <end position="1676"/>
    </location>
</feature>
<sequence>MTKATESGECATAPSQSPAQPVAPTMDWGTTVRPLLAASYGNVSTTELLKLARTLTNSRQELLSHGAEYASFYSSLVALSAHFLSGQINNVPRAQLSTMTGACRVIIEYMMTRLDVADETHRVVGWTQLAMLIKGLCTGQVCLHRSDLITLVARMKSSQLPVHIRNTIGPDKSEEEASSPVLTRPRSTSTGRSDPLSAVFDSLVLPLTGLQSDGHRLESDSIDKDSPISSSADVKELFISTNIQNLLRFEAPTKFLDIFLGAHSIGEYVGKYNAFIDGAALALPDLNDATVCAAIEDSLTHVNADLSLLEMLLDLPLYSSMSEGVVTKLCKAVGASLVAAASVVLVRHRESLVADENDEEAVKQHKLDGACRSIASTALYGIHRRTSAMVSLSPDVDSSRADSFNASSSLLLGAIVDHMSSVIVCPTADVLEFSERLLAVAPLLMRSAVTDMGARQYDTVQEGGLLNMSSSAAQKLTSVCARIPLVPLFIRMARGSLVQTITNQQMQLDAEIAQHEAHDSTDDSDAEHTAMSPLDSGVAQQLSAATVVANSSIDSEEPILGTWLEDLLSNVPALVDEAMKAKRQQSLVSGGRSTASESMGNGTLRDSYPSEKRSLKLCCESLRALNNNLIGSSSVGDALHAQLRQSITSETVERLADMILRLYYHTSKNAEKARDFRNIRRELARFVHNALVNKYMPNDLQNELIFRLLDQDLLQGDVWPLSIPPPALTVLGQTLFLRLHSEQDEYGRSNSDAVVVGVWTRFIGTLNAATRRGLSNTTGIPETPNVEHVQLLLLLFHALQLMQKKAVLLQVATTLSDLVAEKSEANVLANVRVSPHLGHLLLIFDYMLRHLYEPAAALLEQAQVNVFPNQTQADVDVSQLSLVYEPFTDPCVVKCFPESDKNRSPTVYELTKLPVDGTLPPKVDGLAMNFLLSWSRYDDLYNAIIMLTDVRPLDGATNVERASVRYARTLAWRCAGLLPPSVGLFERIESDVAYMDVPMLAHLLRVEPRFQNVPYCKWLSDCLVKQETVEENALAKIERAKVLLSDDFVLNACCVLLERTIVVLKSDSDDRRQSNFSLCMTAELALRRLLVYFAKYQSGVDVDYKPSLAEQNVASLILRLVQQLGSSARALIAREAMSKSAGEPFDADIASELLNIATNAPNSPYGLDSWPQLPQCLPNELRQALANWDKVSDQFIKSDKKKVTIDDEASSIEKQLSSVVLGDGELSDSVVGSLAETYGIACDLLMPLTAVFRTASSDAFSPQQVEEALLGVMFTLVTRPADAENAYTTLVNYTEYSGACASATACKEYCEERLMYHFLTHIIRLLGLHSDSNATWHSTLVPLICERLSKLIKSASNWTVMTNFFRQSADGANLTPSLLKRYEAGQTTPLTTIAFMRFVSDALDQLTNPQGKPSQQTMLNELHRVVIEPLLRSDKLLRQWIAVYKSTLTNEGKIETWFLSLLSNAMHLLDGMPETWAVESSKSLLNAVIGELLDAVPKTMPPLPDGTHLPKSDRWLHSALTPVRVDGADSSLPATQLDQRFCSVFTLCVQMANANDGAAHVRLLALCKKWLLELTNRITAPAALALMEGVDEPLDTHLRTVADLDTAALILSYIAALIDAVKVPTSRLSSANLEYDSDWPPFDMQVDVAGGGFNEDDIGEDEESGAEDSGDESADSMDERTCTFTRTQKEFMNQHWYHCHTCGMVDGEGVCTTCAKVCHKDHDMSYSKFGSFFCDCGARADGRCQALLKRPRRRTKPSGQPSQSGQSAFSASSRPTRPSTLKSTTTGRPPGAALRQIGSVCALSDYLGVTLHISRNALSASVRQALVNDLTEVSETGLCQNLLRALSFVIPMLTKGIEQRSPGAAFARRRLAMESLQADRPIEVHTDRRLFTSTFCSQGAVFDGIKLNLAGEQGQIARQLLQQSQTLQRTPMALIDFPDKKRQFIAVTYDRCKLTVVQGSSLMKQIESKRRKLQPTRVALETISFTVMSLSSQEECVAVCGIKECAVLVFSSSGTVTDRIQLAPALDAGNMIIKAEWCRGVRGLVALVTADFISVYDLKVSIIKPRHQFVIPVGNVRDVSFVVSESGEHTSLLIMSSVGYVYMQQLNDQCLLEDDASFFVTNSIMIDHTDLSENQGTISDGGISIHYSQALKLVFVSFAQGKNLVFPFDDPYKETVTNATLLPTFAKKPDGSALEQPLVGWTECAEHPGVVVAASYTSFSPYVVYCGQNGVYVDELPLANKLRTFCVLTKPMEGASAALDLLALGEDGALQVFEASTTHLLDYWLVPPPQAAGDQLTLGAMSVARPAASKRRLRVKSSGPVVLPVDFFESCLEMREVLFSSRELQHNYEPAQIKNRLATNNLYVACSATNGFELVIRSIDPNMVICGLRVELGKTMVERTPTYVQMSGRRREIRIVRPRWFDLPMTREETLATPDQMTIRFGPSASGGMCIVDSVKVYGKTKEAFGWTEEAEEVGKERAGPGASPPRVIWAGSAEPPALPPPSAPSAVVSRPLLPEVYLMASLKVLDRYFDTFTNGTDNRKSAVDLTTGLLPTVVHPAAMVLVKAVLRRLFANKEQYSGHKDRFLLLYVWKSLALVERDRDWDLFDRLLLITREVAIYRPTNLLVISKEIVAMSPEKSPQNMGTLIESLMRILWKLIGDRSSTSSNVQTMATESATTGNRALTIRCLVDVLYAFMRTDSDLIPIVAEHLTSLLLCEDVEIGQHCKLALISIFRPKSRGKKRVVIPSPPQRSSPAPLMDLTNTSASDMQQMLDVRDADEGDSDNDASIELDALANGQAQDAAAALLQAAEMAAAADDDDTETEDDGSGGHQDHYELLAAAANGGQLEQLLGDGPDDDAAMMELAIALSLQESAAGGGGGGGAGGQAEQNLPPPPPSASVPLEQANEEEQAEMSDTTVEGESGDEEGSTAATDGSNLRASPTAEDRSSCPEPPGSGANSESGASGGSVSGRSSTYGETAAEPSASATTASERDGPTIEPPPKSGAEKSADAQHKTTIQLQSRLLLALLDHLPTTDSRIGGMRSVAFLQTVLMLIPDWADVEPINTDEHKRLLCQVVDKIMAGLDMRTDVEKFCERGALGEVNLLKLRLLSVFLFKAKSRDKTALSEGDQLLMTRTARLLIEADAVDYCRRALSILLIFWKGQRTVDHGEEQKLLPARLASTLPDLSPLFLPQYVREHSRDVFECYTLLLTEMALRLPYQIKKVVDNSDGQLPTVTFDSRWEKLLCEYVSCQEEPNHRRQARKLLMVIAGTKEGYRFLRDKYQIAEHMTGIRKLCVLSVGQDERVSNIDQPLSLDYEQLSAVVEKLRSINEVAVHRSPSWQRLCAQDFDDDDNATLPFLVRLACVVPEVMSEVLLDLIVGALSPSSKPSRRSKRMDDGANVGAETDSGRLPSDLTLSRKLAANLVATSVDSGLLTRFLNRYLLQSNVAERRWQAHSFVRHLFELCPAEQQSDVLNLLWHELWPKAPKHGIKASHLVDLLTVFLTKLRSADELTMIADRLLDMFRRDVARMQSHPNANLYCSLSTFLDTEMGYYLEQSPCLVCNQPEIPMSNMKLSAVKLDSRSTTTSQIFKLTGSHELSRVTLKLSELKRNKMIKRLNLYYCNKPVGSAVELKNRPELWSKAHTVQLAAGQTEVKIEFLLPIVACNLMIDFVEFYEAQKPASEIVHCPRCSASVPAHPGVCANCGENVYQCAKCRSINYDEKDPFLCN</sequence>
<dbReference type="CDD" id="cd19680">
    <property type="entry name" value="UBR-box_UBR4"/>
    <property type="match status" value="1"/>
</dbReference>
<feature type="region of interest" description="Disordered" evidence="5">
    <location>
        <begin position="1748"/>
        <end position="1792"/>
    </location>
</feature>